<keyword evidence="1" id="KW-0378">Hydrolase</keyword>
<accession>A0A4V2F003</accession>
<dbReference type="AlphaFoldDB" id="A0A4V2F003"/>
<dbReference type="GO" id="GO:0016787">
    <property type="term" value="F:hydrolase activity"/>
    <property type="evidence" value="ECO:0007669"/>
    <property type="project" value="UniProtKB-KW"/>
</dbReference>
<evidence type="ECO:0000256" key="1">
    <source>
        <dbReference type="ARBA" id="ARBA00022801"/>
    </source>
</evidence>
<dbReference type="PRINTS" id="PR00412">
    <property type="entry name" value="EPOXHYDRLASE"/>
</dbReference>
<dbReference type="InterPro" id="IPR000073">
    <property type="entry name" value="AB_hydrolase_1"/>
</dbReference>
<proteinExistence type="predicted"/>
<evidence type="ECO:0000313" key="5">
    <source>
        <dbReference type="Proteomes" id="UP000293289"/>
    </source>
</evidence>
<feature type="region of interest" description="Disordered" evidence="2">
    <location>
        <begin position="1"/>
        <end position="20"/>
    </location>
</feature>
<dbReference type="Gene3D" id="3.40.50.1820">
    <property type="entry name" value="alpha/beta hydrolase"/>
    <property type="match status" value="1"/>
</dbReference>
<evidence type="ECO:0000313" key="4">
    <source>
        <dbReference type="EMBL" id="RZS68290.1"/>
    </source>
</evidence>
<organism evidence="4 5">
    <name type="scientific">Agromyces ramosus</name>
    <dbReference type="NCBI Taxonomy" id="33879"/>
    <lineage>
        <taxon>Bacteria</taxon>
        <taxon>Bacillati</taxon>
        <taxon>Actinomycetota</taxon>
        <taxon>Actinomycetes</taxon>
        <taxon>Micrococcales</taxon>
        <taxon>Microbacteriaceae</taxon>
        <taxon>Agromyces</taxon>
    </lineage>
</organism>
<dbReference type="InterPro" id="IPR029058">
    <property type="entry name" value="AB_hydrolase_fold"/>
</dbReference>
<keyword evidence="5" id="KW-1185">Reference proteome</keyword>
<protein>
    <submittedName>
        <fullName evidence="4">Pimeloyl-ACP methyl ester carboxylesterase</fullName>
    </submittedName>
</protein>
<dbReference type="Pfam" id="PF00561">
    <property type="entry name" value="Abhydrolase_1"/>
    <property type="match status" value="1"/>
</dbReference>
<dbReference type="Proteomes" id="UP000293289">
    <property type="component" value="Unassembled WGS sequence"/>
</dbReference>
<sequence>MRAPDPHVSTAETADWTPPLPDAPGFDHLLIDTPGVRSHVAAVGDGDPVVLLHGFPQHWWQWHEVAPRIAEHGYRVICLDLRGAGWTEADRPGIERETRMHDLLAILEALGIERAHVVSHDMGAITAMQLAYTHAERVRRAVQLSVPPGFISFSPKLVAAFRHMPTLLWHRPGSSLRGVWADQYNARRTPDATIDAHLAPMQCPDIDQAVRALYRGMVIPESMRLSRGVYKRMRLTVPTLFAFGRVDTRFNEPLMRRLCAQPERFADRVEFAFVDDAGKLLPDDAPDAVARLTLDWMQRTD</sequence>
<feature type="domain" description="AB hydrolase-1" evidence="3">
    <location>
        <begin position="48"/>
        <end position="146"/>
    </location>
</feature>
<evidence type="ECO:0000259" key="3">
    <source>
        <dbReference type="Pfam" id="PF00561"/>
    </source>
</evidence>
<evidence type="ECO:0000256" key="2">
    <source>
        <dbReference type="SAM" id="MobiDB-lite"/>
    </source>
</evidence>
<dbReference type="RefSeq" id="WP_130351624.1">
    <property type="nucleotide sequence ID" value="NZ_SGWY01000001.1"/>
</dbReference>
<dbReference type="InterPro" id="IPR000639">
    <property type="entry name" value="Epox_hydrolase-like"/>
</dbReference>
<dbReference type="PANTHER" id="PTHR43329">
    <property type="entry name" value="EPOXIDE HYDROLASE"/>
    <property type="match status" value="1"/>
</dbReference>
<comment type="caution">
    <text evidence="4">The sequence shown here is derived from an EMBL/GenBank/DDBJ whole genome shotgun (WGS) entry which is preliminary data.</text>
</comment>
<dbReference type="EMBL" id="SGWY01000001">
    <property type="protein sequence ID" value="RZS68290.1"/>
    <property type="molecule type" value="Genomic_DNA"/>
</dbReference>
<dbReference type="OrthoDB" id="2987348at2"/>
<name>A0A4V2F003_9MICO</name>
<dbReference type="PRINTS" id="PR00111">
    <property type="entry name" value="ABHYDROLASE"/>
</dbReference>
<reference evidence="4 5" key="1">
    <citation type="submission" date="2019-02" db="EMBL/GenBank/DDBJ databases">
        <title>Genomic Encyclopedia of Type Strains, Phase IV (KMG-IV): sequencing the most valuable type-strain genomes for metagenomic binning, comparative biology and taxonomic classification.</title>
        <authorList>
            <person name="Goeker M."/>
        </authorList>
    </citation>
    <scope>NUCLEOTIDE SEQUENCE [LARGE SCALE GENOMIC DNA]</scope>
    <source>
        <strain evidence="4 5">DSM 43045</strain>
    </source>
</reference>
<gene>
    <name evidence="4" type="ORF">EV187_0718</name>
</gene>
<dbReference type="SUPFAM" id="SSF53474">
    <property type="entry name" value="alpha/beta-Hydrolases"/>
    <property type="match status" value="1"/>
</dbReference>